<dbReference type="PANTHER" id="PTHR43736:SF2">
    <property type="entry name" value="MUTT_NUDIX FAMILY PROTEIN"/>
    <property type="match status" value="1"/>
</dbReference>
<protein>
    <submittedName>
        <fullName evidence="4">NUDIX domain-containing protein</fullName>
    </submittedName>
    <submittedName>
        <fullName evidence="3">NUDIX hydrolase</fullName>
    </submittedName>
</protein>
<dbReference type="PROSITE" id="PS51462">
    <property type="entry name" value="NUDIX"/>
    <property type="match status" value="1"/>
</dbReference>
<organism evidence="3 6">
    <name type="scientific">Dolosigranulum pigrum</name>
    <dbReference type="NCBI Taxonomy" id="29394"/>
    <lineage>
        <taxon>Bacteria</taxon>
        <taxon>Bacillati</taxon>
        <taxon>Bacillota</taxon>
        <taxon>Bacilli</taxon>
        <taxon>Lactobacillales</taxon>
        <taxon>Carnobacteriaceae</taxon>
        <taxon>Dolosigranulum</taxon>
    </lineage>
</organism>
<dbReference type="EMBL" id="NAQV01000001">
    <property type="protein sequence ID" value="RAN65351.1"/>
    <property type="molecule type" value="Genomic_DNA"/>
</dbReference>
<evidence type="ECO:0000313" key="7">
    <source>
        <dbReference type="Proteomes" id="UP000249099"/>
    </source>
</evidence>
<dbReference type="Proteomes" id="UP000315953">
    <property type="component" value="Chromosome"/>
</dbReference>
<dbReference type="Gene3D" id="3.90.79.10">
    <property type="entry name" value="Nucleoside Triphosphate Pyrophosphohydrolase"/>
    <property type="match status" value="1"/>
</dbReference>
<evidence type="ECO:0000313" key="5">
    <source>
        <dbReference type="EMBL" id="RAN65351.1"/>
    </source>
</evidence>
<gene>
    <name evidence="5" type="ORF">B8A44_00275</name>
    <name evidence="3" type="ORF">BWX42_05365</name>
    <name evidence="4" type="ORF">FNV33_07125</name>
</gene>
<keyword evidence="1 3" id="KW-0378">Hydrolase</keyword>
<evidence type="ECO:0000259" key="2">
    <source>
        <dbReference type="PROSITE" id="PS51462"/>
    </source>
</evidence>
<dbReference type="InterPro" id="IPR000086">
    <property type="entry name" value="NUDIX_hydrolase_dom"/>
</dbReference>
<dbReference type="InterPro" id="IPR015797">
    <property type="entry name" value="NUDIX_hydrolase-like_dom_sf"/>
</dbReference>
<dbReference type="KEGG" id="dpm:FNV33_07125"/>
<dbReference type="EMBL" id="CP041626">
    <property type="protein sequence ID" value="QDO91812.1"/>
    <property type="molecule type" value="Genomic_DNA"/>
</dbReference>
<reference evidence="5 7" key="2">
    <citation type="submission" date="2017-03" db="EMBL/GenBank/DDBJ databases">
        <title>wgs assembly of Dolosigranulum pigrum KPL CDC strains.</title>
        <authorList>
            <person name="Brugger S.D."/>
            <person name="Pettigrew M."/>
            <person name="Kong Y."/>
            <person name="Lemon K.P."/>
        </authorList>
    </citation>
    <scope>NUCLEOTIDE SEQUENCE [LARGE SCALE GENOMIC DNA]</scope>
    <source>
        <strain evidence="5 7">KPL1931_CDC4294-98</strain>
    </source>
</reference>
<dbReference type="Proteomes" id="UP000249099">
    <property type="component" value="Unassembled WGS sequence"/>
</dbReference>
<reference evidence="4 8" key="3">
    <citation type="submission" date="2019-07" db="EMBL/GenBank/DDBJ databases">
        <title>Genome assembly of a nasal isolate of Dolosigranulum pigrum from a chronic sinusitis patient.</title>
        <authorList>
            <person name="Baig S."/>
            <person name="Overballe-Petersen S."/>
            <person name="Kaspar U."/>
            <person name="Rendboe A."/>
            <person name="de Man T."/>
            <person name="Liu C."/>
            <person name="Price L.B."/>
            <person name="Stegger M."/>
            <person name="Becker K."/>
            <person name="Skytt Andersen P."/>
        </authorList>
    </citation>
    <scope>NUCLEOTIDE SEQUENCE [LARGE SCALE GENOMIC DNA]</scope>
    <source>
        <strain evidence="4 8">83VPs-KB5</strain>
    </source>
</reference>
<evidence type="ECO:0000313" key="6">
    <source>
        <dbReference type="Proteomes" id="UP000190409"/>
    </source>
</evidence>
<sequence>MQKDCCFQSKNKRFRYRAAAIIVENDCVLFAGNEINDYYYSIGGGVHIGETAEEAVQREVFEETGIHYEIEHLAIIHENFFVESTGKYKGLDSHEIAFYFLMKSRGTQKLMSNSFTQGVKENMHWIPIEDLDKVVAYPVFMKSYLQSKHKEILHIVTDERL</sequence>
<feature type="domain" description="Nudix hydrolase" evidence="2">
    <location>
        <begin position="14"/>
        <end position="150"/>
    </location>
</feature>
<dbReference type="SUPFAM" id="SSF55811">
    <property type="entry name" value="Nudix"/>
    <property type="match status" value="1"/>
</dbReference>
<dbReference type="OrthoDB" id="9008185at2"/>
<evidence type="ECO:0000313" key="4">
    <source>
        <dbReference type="EMBL" id="QDO91812.1"/>
    </source>
</evidence>
<evidence type="ECO:0000256" key="1">
    <source>
        <dbReference type="ARBA" id="ARBA00022801"/>
    </source>
</evidence>
<dbReference type="EMBL" id="MUYF01000003">
    <property type="protein sequence ID" value="OOL81231.1"/>
    <property type="molecule type" value="Genomic_DNA"/>
</dbReference>
<dbReference type="PANTHER" id="PTHR43736">
    <property type="entry name" value="ADP-RIBOSE PYROPHOSPHATASE"/>
    <property type="match status" value="1"/>
</dbReference>
<proteinExistence type="predicted"/>
<accession>A0A1S8KNX1</accession>
<dbReference type="Proteomes" id="UP000190409">
    <property type="component" value="Unassembled WGS sequence"/>
</dbReference>
<dbReference type="CDD" id="cd04688">
    <property type="entry name" value="NUDIX_Hydrolase"/>
    <property type="match status" value="1"/>
</dbReference>
<dbReference type="AlphaFoldDB" id="A0A1S8KNX1"/>
<dbReference type="PROSITE" id="PS00893">
    <property type="entry name" value="NUDIX_BOX"/>
    <property type="match status" value="1"/>
</dbReference>
<dbReference type="GO" id="GO:0016787">
    <property type="term" value="F:hydrolase activity"/>
    <property type="evidence" value="ECO:0007669"/>
    <property type="project" value="UniProtKB-KW"/>
</dbReference>
<dbReference type="InterPro" id="IPR020084">
    <property type="entry name" value="NUDIX_hydrolase_CS"/>
</dbReference>
<dbReference type="Pfam" id="PF00293">
    <property type="entry name" value="NUDIX"/>
    <property type="match status" value="1"/>
</dbReference>
<evidence type="ECO:0000313" key="3">
    <source>
        <dbReference type="EMBL" id="OOL81231.1"/>
    </source>
</evidence>
<name>A0A1S8KNX1_9LACT</name>
<evidence type="ECO:0000313" key="8">
    <source>
        <dbReference type="Proteomes" id="UP000315953"/>
    </source>
</evidence>
<reference evidence="3 6" key="1">
    <citation type="submission" date="2017-01" db="EMBL/GenBank/DDBJ databases">
        <title>Complete Genome Sequence of Dolosigranulum pigrum isolated from a Patient with interstitial lung disease.</title>
        <authorList>
            <person name="Mukhopadhyay R."/>
            <person name="Joaquin J."/>
            <person name="Hogue R."/>
            <person name="Fitzgerald S."/>
            <person name="Jospin G."/>
            <person name="Eisen J.A."/>
            <person name="Chaturvedi V."/>
        </authorList>
    </citation>
    <scope>NUCLEOTIDE SEQUENCE [LARGE SCALE GENOMIC DNA]</scope>
    <source>
        <strain evidence="3 6">15S00348</strain>
    </source>
</reference>
<dbReference type="RefSeq" id="WP_077862695.1">
    <property type="nucleotide sequence ID" value="NZ_CALFGV010000009.1"/>
</dbReference>